<dbReference type="SUPFAM" id="SSF52096">
    <property type="entry name" value="ClpP/crotonase"/>
    <property type="match status" value="1"/>
</dbReference>
<evidence type="ECO:0000313" key="9">
    <source>
        <dbReference type="EMBL" id="VFK44029.1"/>
    </source>
</evidence>
<dbReference type="AlphaFoldDB" id="A0A450YRA7"/>
<evidence type="ECO:0000256" key="1">
    <source>
        <dbReference type="ARBA" id="ARBA00008683"/>
    </source>
</evidence>
<dbReference type="InterPro" id="IPR002142">
    <property type="entry name" value="Peptidase_S49"/>
</dbReference>
<evidence type="ECO:0000256" key="6">
    <source>
        <dbReference type="SAM" id="Phobius"/>
    </source>
</evidence>
<organism evidence="9">
    <name type="scientific">Candidatus Kentrum sp. SD</name>
    <dbReference type="NCBI Taxonomy" id="2126332"/>
    <lineage>
        <taxon>Bacteria</taxon>
        <taxon>Pseudomonadati</taxon>
        <taxon>Pseudomonadota</taxon>
        <taxon>Gammaproteobacteria</taxon>
        <taxon>Candidatus Kentrum</taxon>
    </lineage>
</organism>
<keyword evidence="6" id="KW-1133">Transmembrane helix</keyword>
<feature type="compositionally biased region" description="Polar residues" evidence="5">
    <location>
        <begin position="7"/>
        <end position="18"/>
    </location>
</feature>
<feature type="transmembrane region" description="Helical" evidence="6">
    <location>
        <begin position="49"/>
        <end position="67"/>
    </location>
</feature>
<dbReference type="Gene3D" id="3.90.226.10">
    <property type="entry name" value="2-enoyl-CoA Hydratase, Chain A, domain 1"/>
    <property type="match status" value="1"/>
</dbReference>
<dbReference type="EMBL" id="CAADFU010000032">
    <property type="protein sequence ID" value="VFK44029.1"/>
    <property type="molecule type" value="Genomic_DNA"/>
</dbReference>
<dbReference type="Gene3D" id="6.20.330.10">
    <property type="match status" value="1"/>
</dbReference>
<keyword evidence="4" id="KW-0720">Serine protease</keyword>
<keyword evidence="3" id="KW-0378">Hydrolase</keyword>
<dbReference type="EMBL" id="CAADFR010000036">
    <property type="protein sequence ID" value="VFK39318.1"/>
    <property type="molecule type" value="Genomic_DNA"/>
</dbReference>
<dbReference type="InterPro" id="IPR029045">
    <property type="entry name" value="ClpP/crotonase-like_dom_sf"/>
</dbReference>
<dbReference type="GO" id="GO:0006508">
    <property type="term" value="P:proteolysis"/>
    <property type="evidence" value="ECO:0007669"/>
    <property type="project" value="UniProtKB-KW"/>
</dbReference>
<gene>
    <name evidence="9" type="ORF">BECKSD772E_GA0070983_10329</name>
    <name evidence="8" type="ORF">BECKSD772F_GA0070984_10367</name>
</gene>
<keyword evidence="6" id="KW-0472">Membrane</keyword>
<feature type="domain" description="Peptidase S49" evidence="7">
    <location>
        <begin position="143"/>
        <end position="286"/>
    </location>
</feature>
<dbReference type="CDD" id="cd07023">
    <property type="entry name" value="S49_Sppa_N_C"/>
    <property type="match status" value="1"/>
</dbReference>
<sequence>MIKTDIPINQGSRATTEQGDGPPTWERDVIDKLIFASLKEQRRARRWGIFFKLAMLAYFLLILGLYLPKDIGAPRSEGHTALVDIQGIIMDGSDASADQVISGLRAAFEDENTKGIVVRINSPGGSPVQANHIFNEITRLRAKYSDIPLYAVITDICASGGYYVAVAADRIYADESSVVGSIGVLVNGFGFVDALEKIGVERRLRTAGKYKGLLDPFSPEKPEEVSHLQSVLDEIHQQFIRVVKKGRGDRLQGPEDRLFSGLVWSGREAIRLGLVDAVGSSGYVAREVIGVEEIVDFTWKQDYLERFAERLGATMGAAMSETLSARLGFEAPGLR</sequence>
<name>A0A450YRA7_9GAMM</name>
<evidence type="ECO:0000256" key="4">
    <source>
        <dbReference type="ARBA" id="ARBA00022825"/>
    </source>
</evidence>
<protein>
    <submittedName>
        <fullName evidence="9">Protease-4</fullName>
    </submittedName>
</protein>
<keyword evidence="6" id="KW-0812">Transmembrane</keyword>
<feature type="region of interest" description="Disordered" evidence="5">
    <location>
        <begin position="1"/>
        <end position="23"/>
    </location>
</feature>
<dbReference type="PANTHER" id="PTHR42987">
    <property type="entry name" value="PEPTIDASE S49"/>
    <property type="match status" value="1"/>
</dbReference>
<evidence type="ECO:0000256" key="2">
    <source>
        <dbReference type="ARBA" id="ARBA00022670"/>
    </source>
</evidence>
<evidence type="ECO:0000259" key="7">
    <source>
        <dbReference type="Pfam" id="PF01343"/>
    </source>
</evidence>
<keyword evidence="2 9" id="KW-0645">Protease</keyword>
<evidence type="ECO:0000256" key="5">
    <source>
        <dbReference type="SAM" id="MobiDB-lite"/>
    </source>
</evidence>
<dbReference type="InterPro" id="IPR047272">
    <property type="entry name" value="S49_SppA_C"/>
</dbReference>
<proteinExistence type="inferred from homology"/>
<dbReference type="GO" id="GO:0008236">
    <property type="term" value="F:serine-type peptidase activity"/>
    <property type="evidence" value="ECO:0007669"/>
    <property type="project" value="UniProtKB-KW"/>
</dbReference>
<comment type="similarity">
    <text evidence="1">Belongs to the peptidase S49 family.</text>
</comment>
<dbReference type="Pfam" id="PF01343">
    <property type="entry name" value="Peptidase_S49"/>
    <property type="match status" value="1"/>
</dbReference>
<evidence type="ECO:0000313" key="8">
    <source>
        <dbReference type="EMBL" id="VFK39318.1"/>
    </source>
</evidence>
<accession>A0A450YRA7</accession>
<reference evidence="9" key="1">
    <citation type="submission" date="2019-02" db="EMBL/GenBank/DDBJ databases">
        <authorList>
            <person name="Gruber-Vodicka R. H."/>
            <person name="Seah K. B. B."/>
        </authorList>
    </citation>
    <scope>NUCLEOTIDE SEQUENCE</scope>
    <source>
        <strain evidence="9">BECK_S1320</strain>
        <strain evidence="8">BECK_S1321</strain>
    </source>
</reference>
<dbReference type="PANTHER" id="PTHR42987:SF8">
    <property type="entry name" value="PROTEINASE"/>
    <property type="match status" value="1"/>
</dbReference>
<evidence type="ECO:0000256" key="3">
    <source>
        <dbReference type="ARBA" id="ARBA00022801"/>
    </source>
</evidence>